<dbReference type="PANTHER" id="PTHR11895:SF7">
    <property type="entry name" value="GLUTAMYL-TRNA(GLN) AMIDOTRANSFERASE SUBUNIT A, MITOCHONDRIAL"/>
    <property type="match status" value="1"/>
</dbReference>
<dbReference type="Gene3D" id="3.90.1300.10">
    <property type="entry name" value="Amidase signature (AS) domain"/>
    <property type="match status" value="1"/>
</dbReference>
<dbReference type="InterPro" id="IPR000120">
    <property type="entry name" value="Amidase"/>
</dbReference>
<gene>
    <name evidence="3" type="primary">aam_1</name>
    <name evidence="3" type="ORF">R70211_02830</name>
</gene>
<organism evidence="3 4">
    <name type="scientific">Paraburkholderia domus</name>
    <dbReference type="NCBI Taxonomy" id="2793075"/>
    <lineage>
        <taxon>Bacteria</taxon>
        <taxon>Pseudomonadati</taxon>
        <taxon>Pseudomonadota</taxon>
        <taxon>Betaproteobacteria</taxon>
        <taxon>Burkholderiales</taxon>
        <taxon>Burkholderiaceae</taxon>
        <taxon>Paraburkholderia</taxon>
    </lineage>
</organism>
<keyword evidence="4" id="KW-1185">Reference proteome</keyword>
<dbReference type="Pfam" id="PF01425">
    <property type="entry name" value="Amidase"/>
    <property type="match status" value="1"/>
</dbReference>
<comment type="caution">
    <text evidence="3">The sequence shown here is derived from an EMBL/GenBank/DDBJ whole genome shotgun (WGS) entry which is preliminary data.</text>
</comment>
<evidence type="ECO:0000259" key="2">
    <source>
        <dbReference type="Pfam" id="PF01425"/>
    </source>
</evidence>
<dbReference type="AlphaFoldDB" id="A0A9N8MR84"/>
<sequence>MNRELCYLSATDAIRRFRAGTLSPVDLMSSVLEAAYEQQATANATTVIHADAALERAHLAAQRYREGNARPLEGIPVAIKDESAVAGWTITNGSTVREYVADKNHPMVDRLVDAGAIPHVQTTTPEFSCLGQTWSRRWGVTRNPWNLHYTCSGSSGGTAAALSAGCAPIGTGSDMAGSIRLPAAFQGLYGYRPPLGRVPTASGDELFAFATEGPLARSFDDLVAMQNAIAGPHPATYAALPAAPLPTQYDDLSGWKIAFSATLGSPAISADVEANLHHALDGLRRRGAIIEPVTIDWDLKAIGDTLIEGIFGIYFGDHFRSLPGDAYGQLNSYVRMLWDKYRDRRASLTPAAQCAAKLQQDMHAKVWSQGYRALLCPTSFTTALRADFDPSVEPEVEIAGRSVESYLGWAATPPFNLLSRSPVISVPTGFGANHVPTGMQIVAPAYQDEVAFQIAANHAAADHSGLYTSVFPDFRSAP</sequence>
<dbReference type="Proteomes" id="UP000675121">
    <property type="component" value="Unassembled WGS sequence"/>
</dbReference>
<reference evidence="3" key="1">
    <citation type="submission" date="2021-02" db="EMBL/GenBank/DDBJ databases">
        <authorList>
            <person name="Vanwijnsberghe S."/>
        </authorList>
    </citation>
    <scope>NUCLEOTIDE SEQUENCE</scope>
    <source>
        <strain evidence="3">R-70211</strain>
    </source>
</reference>
<evidence type="ECO:0000256" key="1">
    <source>
        <dbReference type="ARBA" id="ARBA00009199"/>
    </source>
</evidence>
<keyword evidence="3" id="KW-0378">Hydrolase</keyword>
<evidence type="ECO:0000313" key="4">
    <source>
        <dbReference type="Proteomes" id="UP000675121"/>
    </source>
</evidence>
<dbReference type="EMBL" id="CAJNAS010000007">
    <property type="protein sequence ID" value="CAE6893023.1"/>
    <property type="molecule type" value="Genomic_DNA"/>
</dbReference>
<dbReference type="PANTHER" id="PTHR11895">
    <property type="entry name" value="TRANSAMIDASE"/>
    <property type="match status" value="1"/>
</dbReference>
<feature type="domain" description="Amidase" evidence="2">
    <location>
        <begin position="27"/>
        <end position="449"/>
    </location>
</feature>
<evidence type="ECO:0000313" key="3">
    <source>
        <dbReference type="EMBL" id="CAE6893023.1"/>
    </source>
</evidence>
<comment type="similarity">
    <text evidence="1">Belongs to the amidase family.</text>
</comment>
<accession>A0A9N8MR84</accession>
<dbReference type="EC" id="3.5.1.13" evidence="3"/>
<proteinExistence type="inferred from homology"/>
<dbReference type="RefSeq" id="WP_201073541.1">
    <property type="nucleotide sequence ID" value="NZ_CAJNAS010000007.1"/>
</dbReference>
<name>A0A9N8MR84_9BURK</name>
<dbReference type="SUPFAM" id="SSF75304">
    <property type="entry name" value="Amidase signature (AS) enzymes"/>
    <property type="match status" value="1"/>
</dbReference>
<protein>
    <submittedName>
        <fullName evidence="3">Acylamidase</fullName>
        <ecNumber evidence="3">3.5.1.13</ecNumber>
    </submittedName>
</protein>
<dbReference type="InterPro" id="IPR036928">
    <property type="entry name" value="AS_sf"/>
</dbReference>
<dbReference type="InterPro" id="IPR023631">
    <property type="entry name" value="Amidase_dom"/>
</dbReference>
<dbReference type="GO" id="GO:0047680">
    <property type="term" value="F:aryl-acylamidase activity"/>
    <property type="evidence" value="ECO:0007669"/>
    <property type="project" value="UniProtKB-EC"/>
</dbReference>